<keyword evidence="3 5" id="KW-1133">Transmembrane helix</keyword>
<dbReference type="GO" id="GO:0032259">
    <property type="term" value="P:methylation"/>
    <property type="evidence" value="ECO:0007669"/>
    <property type="project" value="UniProtKB-KW"/>
</dbReference>
<keyword evidence="6" id="KW-0808">Transferase</keyword>
<sequence length="153" mass="17229">MHALEHKIPPPLVATACALLMWGIAQYSPILVLAAPMRWGVVLLVLLTGAAFCVAGVWSFRQAHTTVNPLKPDTASRLVRTGVYRYSRNPMYVGFALLLLAWACYLAAPWALLGVLAFVLYIQRFQIAPEERALAQIFGDDFQRYRAQVRRWL</sequence>
<evidence type="ECO:0000256" key="1">
    <source>
        <dbReference type="ARBA" id="ARBA00004127"/>
    </source>
</evidence>
<dbReference type="Proteomes" id="UP001567350">
    <property type="component" value="Unassembled WGS sequence"/>
</dbReference>
<dbReference type="Gene3D" id="1.20.120.1630">
    <property type="match status" value="1"/>
</dbReference>
<reference evidence="6 7" key="1">
    <citation type="submission" date="2024-08" db="EMBL/GenBank/DDBJ databases">
        <authorList>
            <person name="Feng Z."/>
            <person name="Ronholm J."/>
        </authorList>
    </citation>
    <scope>NUCLEOTIDE SEQUENCE [LARGE SCALE GENOMIC DNA]</scope>
    <source>
        <strain evidence="6 7">4-AB0-8</strain>
    </source>
</reference>
<dbReference type="EC" id="2.1.1.100" evidence="6"/>
<evidence type="ECO:0000256" key="3">
    <source>
        <dbReference type="ARBA" id="ARBA00022989"/>
    </source>
</evidence>
<evidence type="ECO:0000313" key="7">
    <source>
        <dbReference type="Proteomes" id="UP001567350"/>
    </source>
</evidence>
<keyword evidence="4 5" id="KW-0472">Membrane</keyword>
<keyword evidence="2 5" id="KW-0812">Transmembrane</keyword>
<feature type="transmembrane region" description="Helical" evidence="5">
    <location>
        <begin position="41"/>
        <end position="60"/>
    </location>
</feature>
<dbReference type="RefSeq" id="WP_370890569.1">
    <property type="nucleotide sequence ID" value="NZ_JBGJLR010000002.1"/>
</dbReference>
<dbReference type="EMBL" id="JBGJLR010000002">
    <property type="protein sequence ID" value="MEZ2738462.1"/>
    <property type="molecule type" value="Genomic_DNA"/>
</dbReference>
<feature type="transmembrane region" description="Helical" evidence="5">
    <location>
        <begin position="92"/>
        <end position="122"/>
    </location>
</feature>
<evidence type="ECO:0000313" key="6">
    <source>
        <dbReference type="EMBL" id="MEZ2738462.1"/>
    </source>
</evidence>
<dbReference type="GO" id="GO:0004671">
    <property type="term" value="F:protein C-terminal S-isoprenylcysteine carboxyl O-methyltransferase activity"/>
    <property type="evidence" value="ECO:0007669"/>
    <property type="project" value="UniProtKB-EC"/>
</dbReference>
<dbReference type="PANTHER" id="PTHR12714:SF24">
    <property type="entry name" value="SLR1182 PROTEIN"/>
    <property type="match status" value="1"/>
</dbReference>
<name>A0ABV4IDE1_9BURK</name>
<evidence type="ECO:0000256" key="5">
    <source>
        <dbReference type="SAM" id="Phobius"/>
    </source>
</evidence>
<keyword evidence="7" id="KW-1185">Reference proteome</keyword>
<feature type="transmembrane region" description="Helical" evidence="5">
    <location>
        <begin position="12"/>
        <end position="34"/>
    </location>
</feature>
<accession>A0ABV4IDE1</accession>
<organism evidence="6 7">
    <name type="scientific">Comamonas jiangduensis</name>
    <dbReference type="NCBI Taxonomy" id="1194168"/>
    <lineage>
        <taxon>Bacteria</taxon>
        <taxon>Pseudomonadati</taxon>
        <taxon>Pseudomonadota</taxon>
        <taxon>Betaproteobacteria</taxon>
        <taxon>Burkholderiales</taxon>
        <taxon>Comamonadaceae</taxon>
        <taxon>Comamonas</taxon>
    </lineage>
</organism>
<comment type="subcellular location">
    <subcellularLocation>
        <location evidence="1">Endomembrane system</location>
        <topology evidence="1">Multi-pass membrane protein</topology>
    </subcellularLocation>
</comment>
<protein>
    <submittedName>
        <fullName evidence="6">Isoprenylcysteine carboxylmethyltransferase family protein</fullName>
        <ecNumber evidence="6">2.1.1.100</ecNumber>
        <ecNumber evidence="6">2.1.1.334</ecNumber>
    </submittedName>
</protein>
<dbReference type="InterPro" id="IPR007318">
    <property type="entry name" value="Phopholipid_MeTrfase"/>
</dbReference>
<gene>
    <name evidence="6" type="ORF">ACBP88_03135</name>
</gene>
<dbReference type="EC" id="2.1.1.334" evidence="6"/>
<dbReference type="Pfam" id="PF04191">
    <property type="entry name" value="PEMT"/>
    <property type="match status" value="1"/>
</dbReference>
<evidence type="ECO:0000256" key="4">
    <source>
        <dbReference type="ARBA" id="ARBA00023136"/>
    </source>
</evidence>
<comment type="caution">
    <text evidence="6">The sequence shown here is derived from an EMBL/GenBank/DDBJ whole genome shotgun (WGS) entry which is preliminary data.</text>
</comment>
<proteinExistence type="predicted"/>
<evidence type="ECO:0000256" key="2">
    <source>
        <dbReference type="ARBA" id="ARBA00022692"/>
    </source>
</evidence>
<keyword evidence="6" id="KW-0489">Methyltransferase</keyword>
<dbReference type="PANTHER" id="PTHR12714">
    <property type="entry name" value="PROTEIN-S ISOPRENYLCYSTEINE O-METHYLTRANSFERASE"/>
    <property type="match status" value="1"/>
</dbReference>